<keyword evidence="1" id="KW-0175">Coiled coil</keyword>
<reference evidence="2" key="1">
    <citation type="submission" date="2021-01" db="EMBL/GenBank/DDBJ databases">
        <authorList>
            <person name="Kaushik A."/>
        </authorList>
    </citation>
    <scope>NUCLEOTIDE SEQUENCE</scope>
    <source>
        <strain evidence="2">AG6-10EEA</strain>
    </source>
</reference>
<name>A0A8H3BPN2_9AGAM</name>
<feature type="coiled-coil region" evidence="1">
    <location>
        <begin position="8"/>
        <end position="46"/>
    </location>
</feature>
<organism evidence="2 3">
    <name type="scientific">Rhizoctonia solani</name>
    <dbReference type="NCBI Taxonomy" id="456999"/>
    <lineage>
        <taxon>Eukaryota</taxon>
        <taxon>Fungi</taxon>
        <taxon>Dikarya</taxon>
        <taxon>Basidiomycota</taxon>
        <taxon>Agaricomycotina</taxon>
        <taxon>Agaricomycetes</taxon>
        <taxon>Cantharellales</taxon>
        <taxon>Ceratobasidiaceae</taxon>
        <taxon>Rhizoctonia</taxon>
    </lineage>
</organism>
<proteinExistence type="predicted"/>
<comment type="caution">
    <text evidence="2">The sequence shown here is derived from an EMBL/GenBank/DDBJ whole genome shotgun (WGS) entry which is preliminary data.</text>
</comment>
<dbReference type="EMBL" id="CAJMXA010001555">
    <property type="protein sequence ID" value="CAE6463196.1"/>
    <property type="molecule type" value="Genomic_DNA"/>
</dbReference>
<accession>A0A8H3BPN2</accession>
<dbReference type="AlphaFoldDB" id="A0A8H3BPN2"/>
<evidence type="ECO:0000313" key="2">
    <source>
        <dbReference type="EMBL" id="CAE6463196.1"/>
    </source>
</evidence>
<protein>
    <submittedName>
        <fullName evidence="2">Uncharacterized protein</fullName>
    </submittedName>
</protein>
<evidence type="ECO:0000313" key="3">
    <source>
        <dbReference type="Proteomes" id="UP000663853"/>
    </source>
</evidence>
<sequence>MGAAISEVKNQIERIDGAKEKEQEIKEALENMRLMASDQLEAFNQRIRNRDADTHLIPISKILSSFEYIQCTTSSANTIGPGIKDAVKDFSTGPVADGIANLASSVIGKLLGESSGSRQLQTRYIISIDPLGGISRLDALFFVYNFSSEGLMKTAKSVVAACVVKSSADVREVDDNTLRVLVNQCFETSPLDLRKAIYGELNDALFNSKDPAYKASLQAARESQRTALATFAAPRAITHTAEPEPEA</sequence>
<gene>
    <name evidence="2" type="ORF">RDB_LOCUS64103</name>
</gene>
<evidence type="ECO:0000256" key="1">
    <source>
        <dbReference type="SAM" id="Coils"/>
    </source>
</evidence>
<dbReference type="Proteomes" id="UP000663853">
    <property type="component" value="Unassembled WGS sequence"/>
</dbReference>